<evidence type="ECO:0000259" key="2">
    <source>
        <dbReference type="Pfam" id="PF07859"/>
    </source>
</evidence>
<keyword evidence="1 3" id="KW-0378">Hydrolase</keyword>
<evidence type="ECO:0000313" key="3">
    <source>
        <dbReference type="EMBL" id="KAK0713940.1"/>
    </source>
</evidence>
<sequence>MAGNIKYDSDFWKAFEPFAAMPRPVADDALTQRANSNATLELVFAMIPETPGVEETEFKYQTKDGTTLTMYRFTKSAIVAGVEKVEKPSSRPAVLFVHGGGFISGSVPVFRNAITYYVAKTGIPFFAPGYRVAPENPFPGPVDDVYAGLEWLRDHAKEQDVDPTRIAVFGPSAGGGLAAGVTLLARDKGFTPPIAKLLLIYPMLDDRTFVPPDNLLSKFVTWTQKSNEIGWDAYLGPDRSNVSPYAAPARATDVSGFPVTYIDCGSLDLFRDETLAFAARLAAANIDIELHLYPGVPHGFEAPFWDTPVSQKAQEIRVWALRDL</sequence>
<comment type="caution">
    <text evidence="3">The sequence shown here is derived from an EMBL/GenBank/DDBJ whole genome shotgun (WGS) entry which is preliminary data.</text>
</comment>
<dbReference type="PANTHER" id="PTHR48081">
    <property type="entry name" value="AB HYDROLASE SUPERFAMILY PROTEIN C4A8.06C"/>
    <property type="match status" value="1"/>
</dbReference>
<dbReference type="EMBL" id="JAUIRO010000005">
    <property type="protein sequence ID" value="KAK0713940.1"/>
    <property type="molecule type" value="Genomic_DNA"/>
</dbReference>
<feature type="domain" description="Alpha/beta hydrolase fold-3" evidence="2">
    <location>
        <begin position="94"/>
        <end position="301"/>
    </location>
</feature>
<organism evidence="3 4">
    <name type="scientific">Lasiosphaeria miniovina</name>
    <dbReference type="NCBI Taxonomy" id="1954250"/>
    <lineage>
        <taxon>Eukaryota</taxon>
        <taxon>Fungi</taxon>
        <taxon>Dikarya</taxon>
        <taxon>Ascomycota</taxon>
        <taxon>Pezizomycotina</taxon>
        <taxon>Sordariomycetes</taxon>
        <taxon>Sordariomycetidae</taxon>
        <taxon>Sordariales</taxon>
        <taxon>Lasiosphaeriaceae</taxon>
        <taxon>Lasiosphaeria</taxon>
    </lineage>
</organism>
<dbReference type="InterPro" id="IPR029058">
    <property type="entry name" value="AB_hydrolase_fold"/>
</dbReference>
<keyword evidence="4" id="KW-1185">Reference proteome</keyword>
<reference evidence="3" key="1">
    <citation type="submission" date="2023-06" db="EMBL/GenBank/DDBJ databases">
        <title>Genome-scale phylogeny and comparative genomics of the fungal order Sordariales.</title>
        <authorList>
            <consortium name="Lawrence Berkeley National Laboratory"/>
            <person name="Hensen N."/>
            <person name="Bonometti L."/>
            <person name="Westerberg I."/>
            <person name="Brannstrom I.O."/>
            <person name="Guillou S."/>
            <person name="Cros-Aarteil S."/>
            <person name="Calhoun S."/>
            <person name="Haridas S."/>
            <person name="Kuo A."/>
            <person name="Mondo S."/>
            <person name="Pangilinan J."/>
            <person name="Riley R."/>
            <person name="LaButti K."/>
            <person name="Andreopoulos B."/>
            <person name="Lipzen A."/>
            <person name="Chen C."/>
            <person name="Yanf M."/>
            <person name="Daum C."/>
            <person name="Ng V."/>
            <person name="Clum A."/>
            <person name="Steindorff A."/>
            <person name="Ohm R."/>
            <person name="Martin F."/>
            <person name="Silar P."/>
            <person name="Natvig D."/>
            <person name="Lalanne C."/>
            <person name="Gautier V."/>
            <person name="Ament-velasquez S.L."/>
            <person name="Kruys A."/>
            <person name="Hutchinson M.I."/>
            <person name="Powell A.J."/>
            <person name="Barry K."/>
            <person name="Miller A.N."/>
            <person name="Grigoriev I.V."/>
            <person name="Debuchy R."/>
            <person name="Gladieux P."/>
            <person name="Thoren M.H."/>
            <person name="Johannesson H."/>
        </authorList>
    </citation>
    <scope>NUCLEOTIDE SEQUENCE</scope>
    <source>
        <strain evidence="3">SMH2392-1A</strain>
    </source>
</reference>
<gene>
    <name evidence="3" type="ORF">B0T26DRAFT_651260</name>
</gene>
<dbReference type="RefSeq" id="XP_060295262.1">
    <property type="nucleotide sequence ID" value="XM_060438260.1"/>
</dbReference>
<dbReference type="Pfam" id="PF07859">
    <property type="entry name" value="Abhydrolase_3"/>
    <property type="match status" value="1"/>
</dbReference>
<dbReference type="Proteomes" id="UP001172101">
    <property type="component" value="Unassembled WGS sequence"/>
</dbReference>
<dbReference type="InterPro" id="IPR050300">
    <property type="entry name" value="GDXG_lipolytic_enzyme"/>
</dbReference>
<evidence type="ECO:0000256" key="1">
    <source>
        <dbReference type="ARBA" id="ARBA00022801"/>
    </source>
</evidence>
<dbReference type="Gene3D" id="3.40.50.1820">
    <property type="entry name" value="alpha/beta hydrolase"/>
    <property type="match status" value="1"/>
</dbReference>
<evidence type="ECO:0000313" key="4">
    <source>
        <dbReference type="Proteomes" id="UP001172101"/>
    </source>
</evidence>
<proteinExistence type="predicted"/>
<dbReference type="PANTHER" id="PTHR48081:SF8">
    <property type="entry name" value="ALPHA_BETA HYDROLASE FOLD-3 DOMAIN-CONTAINING PROTEIN-RELATED"/>
    <property type="match status" value="1"/>
</dbReference>
<protein>
    <submittedName>
        <fullName evidence="3">Alpha/Beta hydrolase protein</fullName>
    </submittedName>
</protein>
<dbReference type="SUPFAM" id="SSF53474">
    <property type="entry name" value="alpha/beta-Hydrolases"/>
    <property type="match status" value="1"/>
</dbReference>
<dbReference type="InterPro" id="IPR013094">
    <property type="entry name" value="AB_hydrolase_3"/>
</dbReference>
<dbReference type="GO" id="GO:0016787">
    <property type="term" value="F:hydrolase activity"/>
    <property type="evidence" value="ECO:0007669"/>
    <property type="project" value="UniProtKB-KW"/>
</dbReference>
<dbReference type="GeneID" id="85321530"/>
<name>A0AA40ADN8_9PEZI</name>
<accession>A0AA40ADN8</accession>
<dbReference type="AlphaFoldDB" id="A0AA40ADN8"/>